<dbReference type="EMBL" id="AOIU01000047">
    <property type="protein sequence ID" value="ELZ20316.1"/>
    <property type="molecule type" value="Genomic_DNA"/>
</dbReference>
<proteinExistence type="predicted"/>
<feature type="transmembrane region" description="Helical" evidence="2">
    <location>
        <begin position="199"/>
        <end position="222"/>
    </location>
</feature>
<keyword evidence="2" id="KW-0812">Transmembrane</keyword>
<dbReference type="Pfam" id="PF02517">
    <property type="entry name" value="Rce1-like"/>
    <property type="match status" value="1"/>
</dbReference>
<dbReference type="InterPro" id="IPR003675">
    <property type="entry name" value="Rce1/LyrA-like_dom"/>
</dbReference>
<evidence type="ECO:0000259" key="3">
    <source>
        <dbReference type="Pfam" id="PF02517"/>
    </source>
</evidence>
<dbReference type="GO" id="GO:0080120">
    <property type="term" value="P:CAAX-box protein maturation"/>
    <property type="evidence" value="ECO:0007669"/>
    <property type="project" value="UniProtKB-ARBA"/>
</dbReference>
<name>M0CAJ5_9EURY</name>
<keyword evidence="2" id="KW-0472">Membrane</keyword>
<keyword evidence="2" id="KW-1133">Transmembrane helix</keyword>
<organism evidence="4 5">
    <name type="scientific">Halosimplex carlsbadense 2-9-1</name>
    <dbReference type="NCBI Taxonomy" id="797114"/>
    <lineage>
        <taxon>Archaea</taxon>
        <taxon>Methanobacteriati</taxon>
        <taxon>Methanobacteriota</taxon>
        <taxon>Stenosarchaea group</taxon>
        <taxon>Halobacteria</taxon>
        <taxon>Halobacteriales</taxon>
        <taxon>Haloarculaceae</taxon>
        <taxon>Halosimplex</taxon>
    </lineage>
</organism>
<evidence type="ECO:0000313" key="4">
    <source>
        <dbReference type="EMBL" id="ELZ20316.1"/>
    </source>
</evidence>
<accession>M0CAJ5</accession>
<dbReference type="GO" id="GO:0004175">
    <property type="term" value="F:endopeptidase activity"/>
    <property type="evidence" value="ECO:0007669"/>
    <property type="project" value="UniProtKB-ARBA"/>
</dbReference>
<evidence type="ECO:0000313" key="5">
    <source>
        <dbReference type="Proteomes" id="UP000011626"/>
    </source>
</evidence>
<dbReference type="eggNOG" id="arCOG02770">
    <property type="taxonomic scope" value="Archaea"/>
</dbReference>
<protein>
    <submittedName>
        <fullName evidence="4">Putative protease</fullName>
    </submittedName>
</protein>
<feature type="transmembrane region" description="Helical" evidence="2">
    <location>
        <begin position="308"/>
        <end position="332"/>
    </location>
</feature>
<gene>
    <name evidence="4" type="ORF">C475_21122</name>
</gene>
<evidence type="ECO:0000256" key="2">
    <source>
        <dbReference type="SAM" id="Phobius"/>
    </source>
</evidence>
<dbReference type="RefSeq" id="WP_006885888.1">
    <property type="nucleotide sequence ID" value="NZ_AOIU01000047.1"/>
</dbReference>
<feature type="domain" description="CAAX prenyl protease 2/Lysostaphin resistance protein A-like" evidence="3">
    <location>
        <begin position="247"/>
        <end position="335"/>
    </location>
</feature>
<feature type="transmembrane region" description="Helical" evidence="2">
    <location>
        <begin position="157"/>
        <end position="179"/>
    </location>
</feature>
<dbReference type="STRING" id="797114.C475_21122"/>
<comment type="caution">
    <text evidence="4">The sequence shown here is derived from an EMBL/GenBank/DDBJ whole genome shotgun (WGS) entry which is preliminary data.</text>
</comment>
<dbReference type="GO" id="GO:0006508">
    <property type="term" value="P:proteolysis"/>
    <property type="evidence" value="ECO:0007669"/>
    <property type="project" value="UniProtKB-KW"/>
</dbReference>
<dbReference type="PATRIC" id="fig|797114.5.peg.4260"/>
<feature type="region of interest" description="Disordered" evidence="1">
    <location>
        <begin position="48"/>
        <end position="135"/>
    </location>
</feature>
<feature type="transmembrane region" description="Helical" evidence="2">
    <location>
        <begin position="22"/>
        <end position="42"/>
    </location>
</feature>
<keyword evidence="4" id="KW-0378">Hydrolase</keyword>
<sequence length="351" mass="35284">MTLQPAAVGATVQTLPVPETDLAGFAWLVAVVLTGFLILARLSQGVVDGEKREDDGASSDREDDGVSPERPRSPGPSGFDSRDVSATDQGASEGRDEDGDSPGSSPVAHPLAPDGALGPTEDPGRTGTVEDGAARGPVEPAVAHNAREDPAMSPGLLLLNVALTQGLFGALLAGGAWYFGVPLDALGVSGDALSTGLPALAVGVVFGVVLWAGNELASGLAASSGADYDEGLRELLAPDGVRGWGLLLGATLPTIAVVEEFVFRAAVVGAVTPAVGTSPWVLAVVSSVAFALGHGAQGRVGILVTGGLGMALAAGFVLTDSLLVVVVAHYLVNALEFLVHEGLGLPDPIWS</sequence>
<reference evidence="4 5" key="1">
    <citation type="journal article" date="2014" name="PLoS Genet.">
        <title>Phylogenetically driven sequencing of extremely halophilic archaea reveals strategies for static and dynamic osmo-response.</title>
        <authorList>
            <person name="Becker E.A."/>
            <person name="Seitzer P.M."/>
            <person name="Tritt A."/>
            <person name="Larsen D."/>
            <person name="Krusor M."/>
            <person name="Yao A.I."/>
            <person name="Wu D."/>
            <person name="Madern D."/>
            <person name="Eisen J.A."/>
            <person name="Darling A.E."/>
            <person name="Facciotti M.T."/>
        </authorList>
    </citation>
    <scope>NUCLEOTIDE SEQUENCE [LARGE SCALE GENOMIC DNA]</scope>
    <source>
        <strain evidence="4 5">2-9-1</strain>
    </source>
</reference>
<dbReference type="AlphaFoldDB" id="M0CAJ5"/>
<feature type="compositionally biased region" description="Basic and acidic residues" evidence="1">
    <location>
        <begin position="48"/>
        <end position="60"/>
    </location>
</feature>
<dbReference type="Proteomes" id="UP000011626">
    <property type="component" value="Unassembled WGS sequence"/>
</dbReference>
<keyword evidence="5" id="KW-1185">Reference proteome</keyword>
<keyword evidence="4" id="KW-0645">Protease</keyword>
<evidence type="ECO:0000256" key="1">
    <source>
        <dbReference type="SAM" id="MobiDB-lite"/>
    </source>
</evidence>